<dbReference type="AlphaFoldDB" id="A0A158G5T2"/>
<dbReference type="OrthoDB" id="5296884at2"/>
<protein>
    <submittedName>
        <fullName evidence="1">Phosphoglycerate mutase</fullName>
    </submittedName>
</protein>
<dbReference type="RefSeq" id="WP_087655247.1">
    <property type="nucleotide sequence ID" value="NZ_FCOL02000004.1"/>
</dbReference>
<dbReference type="SMART" id="SM00855">
    <property type="entry name" value="PGAM"/>
    <property type="match status" value="1"/>
</dbReference>
<evidence type="ECO:0000313" key="2">
    <source>
        <dbReference type="Proteomes" id="UP000054925"/>
    </source>
</evidence>
<dbReference type="EMBL" id="FCOL02000004">
    <property type="protein sequence ID" value="SAL27253.1"/>
    <property type="molecule type" value="Genomic_DNA"/>
</dbReference>
<dbReference type="SUPFAM" id="SSF53254">
    <property type="entry name" value="Phosphoglycerate mutase-like"/>
    <property type="match status" value="1"/>
</dbReference>
<accession>A0A158G5T2</accession>
<dbReference type="Pfam" id="PF00300">
    <property type="entry name" value="His_Phos_1"/>
    <property type="match status" value="1"/>
</dbReference>
<comment type="caution">
    <text evidence="1">The sequence shown here is derived from an EMBL/GenBank/DDBJ whole genome shotgun (WGS) entry which is preliminary data.</text>
</comment>
<name>A0A158G5T2_9BURK</name>
<proteinExistence type="predicted"/>
<dbReference type="Gene3D" id="3.40.50.1240">
    <property type="entry name" value="Phosphoglycerate mutase-like"/>
    <property type="match status" value="1"/>
</dbReference>
<keyword evidence="2" id="KW-1185">Reference proteome</keyword>
<sequence>MDLVLIRHPAVAIAAGICYGQADVPLADDAETSARVLSERMRALNVPPCAGAWHASPLQRCALIARALGAVRTDERLKEIDFGAWESRAWDSIDRALLDAWADDLEHARAHGGESLAQFNVRVMQWFDDTCAHQDAPVHAVTHAGVIRVLTARLLNAQQANVLQWPLDYGAMVWLRRVRDEWLLVRWNA</sequence>
<dbReference type="InterPro" id="IPR029033">
    <property type="entry name" value="His_PPase_superfam"/>
</dbReference>
<organism evidence="1 2">
    <name type="scientific">Caballeronia terrestris</name>
    <dbReference type="NCBI Taxonomy" id="1226301"/>
    <lineage>
        <taxon>Bacteria</taxon>
        <taxon>Pseudomonadati</taxon>
        <taxon>Pseudomonadota</taxon>
        <taxon>Betaproteobacteria</taxon>
        <taxon>Burkholderiales</taxon>
        <taxon>Burkholderiaceae</taxon>
        <taxon>Caballeronia</taxon>
    </lineage>
</organism>
<reference evidence="1" key="1">
    <citation type="submission" date="2016-01" db="EMBL/GenBank/DDBJ databases">
        <authorList>
            <person name="Peeters C."/>
        </authorList>
    </citation>
    <scope>NUCLEOTIDE SEQUENCE [LARGE SCALE GENOMIC DNA]</scope>
    <source>
        <strain evidence="1">LMG 22937</strain>
    </source>
</reference>
<gene>
    <name evidence="1" type="ORF">AWB67_01137</name>
</gene>
<dbReference type="Proteomes" id="UP000054925">
    <property type="component" value="Unassembled WGS sequence"/>
</dbReference>
<dbReference type="InterPro" id="IPR013078">
    <property type="entry name" value="His_Pase_superF_clade-1"/>
</dbReference>
<evidence type="ECO:0000313" key="1">
    <source>
        <dbReference type="EMBL" id="SAL27253.1"/>
    </source>
</evidence>
<dbReference type="CDD" id="cd07067">
    <property type="entry name" value="HP_PGM_like"/>
    <property type="match status" value="1"/>
</dbReference>